<dbReference type="OrthoDB" id="650263at2"/>
<keyword evidence="4" id="KW-1185">Reference proteome</keyword>
<dbReference type="Proteomes" id="UP000316778">
    <property type="component" value="Unassembled WGS sequence"/>
</dbReference>
<name>A0A562SZ62_CHIJA</name>
<feature type="transmembrane region" description="Helical" evidence="1">
    <location>
        <begin position="64"/>
        <end position="84"/>
    </location>
</feature>
<comment type="caution">
    <text evidence="3">The sequence shown here is derived from an EMBL/GenBank/DDBJ whole genome shotgun (WGS) entry which is preliminary data.</text>
</comment>
<dbReference type="AlphaFoldDB" id="A0A562SZ62"/>
<sequence length="326" mass="37216">MNLHTFRKFHEEGLISGASFEKVKAAESRRLFSLHWELKVLLYLGVLLLSGGLGILVYENIDTIGHQAVLAVIALISAAGYWYCNKKKSPFSWQKVPTPDPLFDYLLLLACLTMVTFIAYLQYQYGVFGDHLKLAGFVPMVILFFCAYYFDHLGVLTLAITNLAAWMGIVVTPTQVLRQNDFSNSTLIYTGMLLGGMLVTAGEISAWKKWKAHFRFTYVNIGLHVLFIACLAGMFHFEHRYFAWFLLLLGIAFYCYRQALRHHSFYFIVIMALYTYIGLGYVVVRLLEKIYTNDLGPIYLGLIYLIASAIAMILGLIRFNRKMKKA</sequence>
<keyword evidence="1" id="KW-0812">Transmembrane</keyword>
<feature type="transmembrane region" description="Helical" evidence="1">
    <location>
        <begin position="296"/>
        <end position="317"/>
    </location>
</feature>
<gene>
    <name evidence="3" type="ORF">LX66_3846</name>
</gene>
<feature type="transmembrane region" description="Helical" evidence="1">
    <location>
        <begin position="40"/>
        <end position="58"/>
    </location>
</feature>
<feature type="domain" description="DUF2157" evidence="2">
    <location>
        <begin position="8"/>
        <end position="152"/>
    </location>
</feature>
<feature type="transmembrane region" description="Helical" evidence="1">
    <location>
        <begin position="241"/>
        <end position="257"/>
    </location>
</feature>
<dbReference type="EMBL" id="VLLG01000004">
    <property type="protein sequence ID" value="TWI86587.1"/>
    <property type="molecule type" value="Genomic_DNA"/>
</dbReference>
<feature type="transmembrane region" description="Helical" evidence="1">
    <location>
        <begin position="105"/>
        <end position="125"/>
    </location>
</feature>
<proteinExistence type="predicted"/>
<keyword evidence="1" id="KW-1133">Transmembrane helix</keyword>
<evidence type="ECO:0000259" key="2">
    <source>
        <dbReference type="Pfam" id="PF09925"/>
    </source>
</evidence>
<feature type="transmembrane region" description="Helical" evidence="1">
    <location>
        <begin position="216"/>
        <end position="235"/>
    </location>
</feature>
<feature type="transmembrane region" description="Helical" evidence="1">
    <location>
        <begin position="186"/>
        <end position="204"/>
    </location>
</feature>
<evidence type="ECO:0000313" key="4">
    <source>
        <dbReference type="Proteomes" id="UP000316778"/>
    </source>
</evidence>
<keyword evidence="1" id="KW-0472">Membrane</keyword>
<dbReference type="InterPro" id="IPR018677">
    <property type="entry name" value="DUF2157"/>
</dbReference>
<evidence type="ECO:0000313" key="3">
    <source>
        <dbReference type="EMBL" id="TWI86587.1"/>
    </source>
</evidence>
<dbReference type="RefSeq" id="WP_145716509.1">
    <property type="nucleotide sequence ID" value="NZ_BAAAFY010000005.1"/>
</dbReference>
<dbReference type="Pfam" id="PF09925">
    <property type="entry name" value="DUF2157"/>
    <property type="match status" value="1"/>
</dbReference>
<reference evidence="3 4" key="1">
    <citation type="journal article" date="2013" name="Stand. Genomic Sci.">
        <title>Genomic Encyclopedia of Type Strains, Phase I: The one thousand microbial genomes (KMG-I) project.</title>
        <authorList>
            <person name="Kyrpides N.C."/>
            <person name="Woyke T."/>
            <person name="Eisen J.A."/>
            <person name="Garrity G."/>
            <person name="Lilburn T.G."/>
            <person name="Beck B.J."/>
            <person name="Whitman W.B."/>
            <person name="Hugenholtz P."/>
            <person name="Klenk H.P."/>
        </authorList>
    </citation>
    <scope>NUCLEOTIDE SEQUENCE [LARGE SCALE GENOMIC DNA]</scope>
    <source>
        <strain evidence="3 4">DSM 13484</strain>
    </source>
</reference>
<protein>
    <submittedName>
        <fullName evidence="3">Putative membrane protein DUF2157</fullName>
    </submittedName>
</protein>
<feature type="transmembrane region" description="Helical" evidence="1">
    <location>
        <begin position="264"/>
        <end position="284"/>
    </location>
</feature>
<feature type="transmembrane region" description="Helical" evidence="1">
    <location>
        <begin position="131"/>
        <end position="150"/>
    </location>
</feature>
<evidence type="ECO:0000256" key="1">
    <source>
        <dbReference type="SAM" id="Phobius"/>
    </source>
</evidence>
<organism evidence="3 4">
    <name type="scientific">Chitinophaga japonensis</name>
    <name type="common">Flexibacter japonensis</name>
    <dbReference type="NCBI Taxonomy" id="104662"/>
    <lineage>
        <taxon>Bacteria</taxon>
        <taxon>Pseudomonadati</taxon>
        <taxon>Bacteroidota</taxon>
        <taxon>Chitinophagia</taxon>
        <taxon>Chitinophagales</taxon>
        <taxon>Chitinophagaceae</taxon>
        <taxon>Chitinophaga</taxon>
    </lineage>
</organism>
<feature type="transmembrane region" description="Helical" evidence="1">
    <location>
        <begin position="155"/>
        <end position="174"/>
    </location>
</feature>
<accession>A0A562SZ62</accession>